<feature type="repeat" description="PPR" evidence="3">
    <location>
        <begin position="322"/>
        <end position="356"/>
    </location>
</feature>
<dbReference type="GO" id="GO:0031930">
    <property type="term" value="P:mitochondria-nucleus signaling pathway"/>
    <property type="evidence" value="ECO:0007669"/>
    <property type="project" value="TreeGrafter"/>
</dbReference>
<evidence type="ECO:0000256" key="1">
    <source>
        <dbReference type="ARBA" id="ARBA00007626"/>
    </source>
</evidence>
<feature type="repeat" description="PPR" evidence="3">
    <location>
        <begin position="216"/>
        <end position="250"/>
    </location>
</feature>
<name>A0AAF0TGN8_SOLVR</name>
<evidence type="ECO:0000256" key="2">
    <source>
        <dbReference type="ARBA" id="ARBA00022737"/>
    </source>
</evidence>
<dbReference type="InterPro" id="IPR002885">
    <property type="entry name" value="PPR_rpt"/>
</dbReference>
<reference evidence="4" key="1">
    <citation type="submission" date="2023-08" db="EMBL/GenBank/DDBJ databases">
        <title>A de novo genome assembly of Solanum verrucosum Schlechtendal, a Mexican diploid species geographically isolated from the other diploid A-genome species in potato relatives.</title>
        <authorList>
            <person name="Hosaka K."/>
        </authorList>
    </citation>
    <scope>NUCLEOTIDE SEQUENCE</scope>
    <source>
        <tissue evidence="4">Young leaves</tissue>
    </source>
</reference>
<feature type="repeat" description="PPR" evidence="3">
    <location>
        <begin position="463"/>
        <end position="497"/>
    </location>
</feature>
<dbReference type="EMBL" id="CP133612">
    <property type="protein sequence ID" value="WMV12520.1"/>
    <property type="molecule type" value="Genomic_DNA"/>
</dbReference>
<proteinExistence type="inferred from homology"/>
<evidence type="ECO:0008006" key="6">
    <source>
        <dbReference type="Google" id="ProtNLM"/>
    </source>
</evidence>
<feature type="repeat" description="PPR" evidence="3">
    <location>
        <begin position="251"/>
        <end position="286"/>
    </location>
</feature>
<comment type="similarity">
    <text evidence="1">Belongs to the PPR family. P subfamily.</text>
</comment>
<dbReference type="Proteomes" id="UP001234989">
    <property type="component" value="Chromosome 1"/>
</dbReference>
<dbReference type="PANTHER" id="PTHR47936">
    <property type="entry name" value="PPR_LONG DOMAIN-CONTAINING PROTEIN"/>
    <property type="match status" value="1"/>
</dbReference>
<protein>
    <recommendedName>
        <fullName evidence="6">Pentatricopeptide repeat-containing protein</fullName>
    </recommendedName>
</protein>
<dbReference type="Gene3D" id="1.25.40.10">
    <property type="entry name" value="Tetratricopeptide repeat domain"/>
    <property type="match status" value="5"/>
</dbReference>
<dbReference type="NCBIfam" id="TIGR00756">
    <property type="entry name" value="PPR"/>
    <property type="match status" value="8"/>
</dbReference>
<dbReference type="InterPro" id="IPR011990">
    <property type="entry name" value="TPR-like_helical_dom_sf"/>
</dbReference>
<evidence type="ECO:0000313" key="4">
    <source>
        <dbReference type="EMBL" id="WMV12520.1"/>
    </source>
</evidence>
<dbReference type="Pfam" id="PF13041">
    <property type="entry name" value="PPR_2"/>
    <property type="match status" value="4"/>
</dbReference>
<feature type="repeat" description="PPR" evidence="3">
    <location>
        <begin position="392"/>
        <end position="422"/>
    </location>
</feature>
<dbReference type="AlphaFoldDB" id="A0AAF0TGN8"/>
<feature type="repeat" description="PPR" evidence="3">
    <location>
        <begin position="428"/>
        <end position="462"/>
    </location>
</feature>
<keyword evidence="2" id="KW-0677">Repeat</keyword>
<evidence type="ECO:0000256" key="3">
    <source>
        <dbReference type="PROSITE-ProRule" id="PRU00708"/>
    </source>
</evidence>
<dbReference type="Pfam" id="PF01535">
    <property type="entry name" value="PPR"/>
    <property type="match status" value="2"/>
</dbReference>
<dbReference type="PANTHER" id="PTHR47936:SF1">
    <property type="entry name" value="PENTATRICOPEPTIDE REPEAT-CONTAINING PROTEIN GUN1, CHLOROPLASTIC"/>
    <property type="match status" value="1"/>
</dbReference>
<sequence>MPLWVQRASNILIIARFHGLTSSKSIPSYGPGPGPEAVWFTKVVCLLCFHHSQSLDVFGSDYFRQNLDPHIAFTVIHHINNNLNNPRLAFRFLQCTRINLNLVHCIGSFNLLLRSLSQMGFHDSAMLVFKFMKADGYLLENSILESVVLALANAGKFETAKEILISQAELGRKEGRIVRPFVHNSLLSLLMKRSRVDEAVDFFKHHILRSERLFPDTCTFNTVIRGLCRVGGVDKAFEFFNDMGSFGCFPDTVTYNTLINGLCSVGQVNRARGLLGNLELQDGLSPDVVTYTSVIAGYCKLGRMDEAINLMDEMTTYGISPNLVTFNILINGFGKMGDMFSAIKMYGRMCAVGYPPDVVTFTSLIDGYCRTGELDQGLKLWDEMNTRNLSPNLYTFSVLISALSKENRLNEARDLLRQLKSRDDIVPQPFVYNPVLDGFCRAGNLSEANVIAAEMESKGCCHDKITFTILILGHCMKGRMLEAMAIFDKMLSLGCVPDDITVSCLTSCLLKAGMVKEAYKVRLTPSKNLNPDLSSSKQSVPFQTMLQNLRRLLQHIYIKLKKHGHRRFCKQPCWRQPLGVVPHIESILASFIISVGVLDVVKYQLKDAFQVVFNFLLLVLFTGFRQDLQKLTGLRIFSSQAGAM</sequence>
<keyword evidence="5" id="KW-1185">Reference proteome</keyword>
<gene>
    <name evidence="4" type="ORF">MTR67_005905</name>
</gene>
<feature type="repeat" description="PPR" evidence="3">
    <location>
        <begin position="287"/>
        <end position="321"/>
    </location>
</feature>
<evidence type="ECO:0000313" key="5">
    <source>
        <dbReference type="Proteomes" id="UP001234989"/>
    </source>
</evidence>
<dbReference type="GO" id="GO:0009507">
    <property type="term" value="C:chloroplast"/>
    <property type="evidence" value="ECO:0007669"/>
    <property type="project" value="TreeGrafter"/>
</dbReference>
<dbReference type="GO" id="GO:0010019">
    <property type="term" value="P:chloroplast-nucleus signaling pathway"/>
    <property type="evidence" value="ECO:0007669"/>
    <property type="project" value="TreeGrafter"/>
</dbReference>
<organism evidence="4 5">
    <name type="scientific">Solanum verrucosum</name>
    <dbReference type="NCBI Taxonomy" id="315347"/>
    <lineage>
        <taxon>Eukaryota</taxon>
        <taxon>Viridiplantae</taxon>
        <taxon>Streptophyta</taxon>
        <taxon>Embryophyta</taxon>
        <taxon>Tracheophyta</taxon>
        <taxon>Spermatophyta</taxon>
        <taxon>Magnoliopsida</taxon>
        <taxon>eudicotyledons</taxon>
        <taxon>Gunneridae</taxon>
        <taxon>Pentapetalae</taxon>
        <taxon>asterids</taxon>
        <taxon>lamiids</taxon>
        <taxon>Solanales</taxon>
        <taxon>Solanaceae</taxon>
        <taxon>Solanoideae</taxon>
        <taxon>Solaneae</taxon>
        <taxon>Solanum</taxon>
    </lineage>
</organism>
<accession>A0AAF0TGN8</accession>
<feature type="repeat" description="PPR" evidence="3">
    <location>
        <begin position="357"/>
        <end position="391"/>
    </location>
</feature>
<dbReference type="PROSITE" id="PS51375">
    <property type="entry name" value="PPR"/>
    <property type="match status" value="8"/>
</dbReference>